<evidence type="ECO:0000256" key="11">
    <source>
        <dbReference type="ARBA" id="ARBA00023303"/>
    </source>
</evidence>
<keyword evidence="15" id="KW-1185">Reference proteome</keyword>
<keyword evidence="10 12" id="KW-0739">Sodium transport</keyword>
<accession>A0A921ZQ21</accession>
<dbReference type="InterPro" id="IPR001873">
    <property type="entry name" value="ENaC"/>
</dbReference>
<comment type="similarity">
    <text evidence="2 12">Belongs to the amiloride-sensitive sodium channel (TC 1.A.6) family.</text>
</comment>
<evidence type="ECO:0000256" key="4">
    <source>
        <dbReference type="ARBA" id="ARBA00022461"/>
    </source>
</evidence>
<keyword evidence="7" id="KW-0915">Sodium</keyword>
<dbReference type="Pfam" id="PF00858">
    <property type="entry name" value="ASC"/>
    <property type="match status" value="1"/>
</dbReference>
<evidence type="ECO:0000256" key="7">
    <source>
        <dbReference type="ARBA" id="ARBA00023053"/>
    </source>
</evidence>
<keyword evidence="11 12" id="KW-0407">Ion channel</keyword>
<evidence type="ECO:0000256" key="12">
    <source>
        <dbReference type="RuleBase" id="RU000679"/>
    </source>
</evidence>
<reference evidence="14" key="2">
    <citation type="submission" date="2020-12" db="EMBL/GenBank/DDBJ databases">
        <authorList>
            <person name="Kanost M."/>
        </authorList>
    </citation>
    <scope>NUCLEOTIDE SEQUENCE</scope>
</reference>
<feature type="transmembrane region" description="Helical" evidence="13">
    <location>
        <begin position="64"/>
        <end position="87"/>
    </location>
</feature>
<dbReference type="EMBL" id="JH668736">
    <property type="protein sequence ID" value="KAG6461321.1"/>
    <property type="molecule type" value="Genomic_DNA"/>
</dbReference>
<organism evidence="14 15">
    <name type="scientific">Manduca sexta</name>
    <name type="common">Tobacco hawkmoth</name>
    <name type="synonym">Tobacco hornworm</name>
    <dbReference type="NCBI Taxonomy" id="7130"/>
    <lineage>
        <taxon>Eukaryota</taxon>
        <taxon>Metazoa</taxon>
        <taxon>Ecdysozoa</taxon>
        <taxon>Arthropoda</taxon>
        <taxon>Hexapoda</taxon>
        <taxon>Insecta</taxon>
        <taxon>Pterygota</taxon>
        <taxon>Neoptera</taxon>
        <taxon>Endopterygota</taxon>
        <taxon>Lepidoptera</taxon>
        <taxon>Glossata</taxon>
        <taxon>Ditrysia</taxon>
        <taxon>Bombycoidea</taxon>
        <taxon>Sphingidae</taxon>
        <taxon>Sphinginae</taxon>
        <taxon>Sphingini</taxon>
        <taxon>Manduca</taxon>
    </lineage>
</organism>
<evidence type="ECO:0000256" key="5">
    <source>
        <dbReference type="ARBA" id="ARBA00022692"/>
    </source>
</evidence>
<keyword evidence="5 12" id="KW-0812">Transmembrane</keyword>
<keyword evidence="3 12" id="KW-0813">Transport</keyword>
<keyword evidence="4 12" id="KW-0894">Sodium channel</keyword>
<sequence>MVLNNEDKIAIKSMNFTNYKQPEKENMSKKSFCWRKFIDFCKRTDLHGFKYIVMEELNIAERSCWGLAIAVSIVCTALFIVTAYRWYARNPIVTVIESTQGAIWDVPFPAVTICDLNVVSRTAARAFAYNLTLPENITKEFIFDTVKLIPLLHSTYAADYDQKQRLNQLQIVLDLNNISIESLFRQQDSAPGHKARSTQSWLESNVSDFIRAEDWPSSSPDLNPLDYDLWSVLESTACSKRHDNLESLKQSIRLAVKNFPMERLSPAASCSNLVERCMWKNAIYRCDQLFQQVFTLINLCCTFNYYAVESIDKSNIESDEWFHVSPPRRVTSCGYQTALTVLLRTDPDDYYSASVASQGSMVFIDNAYNVPDLDSPVRMVNPSTEVLIALSPERTYTTPGVKAFTPDQRQCYYNDEIKIADFRQYSFHNCMAYQKIVAIKNICDCVPFFFAVKEYHRTCNFNDMDCLEFVLTPDPQKEDDKIYFDSFQCLPECEHYEYPLEVALGKLANNIKSSELPFFKDVNLENRSLLNVFFNDLVSTRYRRDVYLNWQNILAAFGGLLSLMLGFTLISGFDLILFLVLRVLFVTTKTHMNNKVKSRGPQKKEAWVDVSMNHNYTDSMKKWKKQTYYSQYRY</sequence>
<dbReference type="GO" id="GO:0015280">
    <property type="term" value="F:ligand-gated sodium channel activity"/>
    <property type="evidence" value="ECO:0007669"/>
    <property type="project" value="TreeGrafter"/>
</dbReference>
<proteinExistence type="inferred from homology"/>
<evidence type="ECO:0000256" key="10">
    <source>
        <dbReference type="ARBA" id="ARBA00023201"/>
    </source>
</evidence>
<evidence type="ECO:0000313" key="14">
    <source>
        <dbReference type="EMBL" id="KAG6461321.1"/>
    </source>
</evidence>
<gene>
    <name evidence="14" type="ORF">O3G_MSEX012559</name>
</gene>
<dbReference type="PANTHER" id="PTHR11690:SF237">
    <property type="entry name" value="PICKPOCKET 16-RELATED"/>
    <property type="match status" value="1"/>
</dbReference>
<comment type="caution">
    <text evidence="14">The sequence shown here is derived from an EMBL/GenBank/DDBJ whole genome shotgun (WGS) entry which is preliminary data.</text>
</comment>
<dbReference type="PANTHER" id="PTHR11690">
    <property type="entry name" value="AMILORIDE-SENSITIVE SODIUM CHANNEL-RELATED"/>
    <property type="match status" value="1"/>
</dbReference>
<evidence type="ECO:0008006" key="16">
    <source>
        <dbReference type="Google" id="ProtNLM"/>
    </source>
</evidence>
<reference evidence="14" key="1">
    <citation type="journal article" date="2016" name="Insect Biochem. Mol. Biol.">
        <title>Multifaceted biological insights from a draft genome sequence of the tobacco hornworm moth, Manduca sexta.</title>
        <authorList>
            <person name="Kanost M.R."/>
            <person name="Arrese E.L."/>
            <person name="Cao X."/>
            <person name="Chen Y.R."/>
            <person name="Chellapilla S."/>
            <person name="Goldsmith M.R."/>
            <person name="Grosse-Wilde E."/>
            <person name="Heckel D.G."/>
            <person name="Herndon N."/>
            <person name="Jiang H."/>
            <person name="Papanicolaou A."/>
            <person name="Qu J."/>
            <person name="Soulages J.L."/>
            <person name="Vogel H."/>
            <person name="Walters J."/>
            <person name="Waterhouse R.M."/>
            <person name="Ahn S.J."/>
            <person name="Almeida F.C."/>
            <person name="An C."/>
            <person name="Aqrawi P."/>
            <person name="Bretschneider A."/>
            <person name="Bryant W.B."/>
            <person name="Bucks S."/>
            <person name="Chao H."/>
            <person name="Chevignon G."/>
            <person name="Christen J.M."/>
            <person name="Clarke D.F."/>
            <person name="Dittmer N.T."/>
            <person name="Ferguson L.C.F."/>
            <person name="Garavelou S."/>
            <person name="Gordon K.H.J."/>
            <person name="Gunaratna R.T."/>
            <person name="Han Y."/>
            <person name="Hauser F."/>
            <person name="He Y."/>
            <person name="Heidel-Fischer H."/>
            <person name="Hirsh A."/>
            <person name="Hu Y."/>
            <person name="Jiang H."/>
            <person name="Kalra D."/>
            <person name="Klinner C."/>
            <person name="Konig C."/>
            <person name="Kovar C."/>
            <person name="Kroll A.R."/>
            <person name="Kuwar S.S."/>
            <person name="Lee S.L."/>
            <person name="Lehman R."/>
            <person name="Li K."/>
            <person name="Li Z."/>
            <person name="Liang H."/>
            <person name="Lovelace S."/>
            <person name="Lu Z."/>
            <person name="Mansfield J.H."/>
            <person name="McCulloch K.J."/>
            <person name="Mathew T."/>
            <person name="Morton B."/>
            <person name="Muzny D.M."/>
            <person name="Neunemann D."/>
            <person name="Ongeri F."/>
            <person name="Pauchet Y."/>
            <person name="Pu L.L."/>
            <person name="Pyrousis I."/>
            <person name="Rao X.J."/>
            <person name="Redding A."/>
            <person name="Roesel C."/>
            <person name="Sanchez-Gracia A."/>
            <person name="Schaack S."/>
            <person name="Shukla A."/>
            <person name="Tetreau G."/>
            <person name="Wang Y."/>
            <person name="Xiong G.H."/>
            <person name="Traut W."/>
            <person name="Walsh T.K."/>
            <person name="Worley K.C."/>
            <person name="Wu D."/>
            <person name="Wu W."/>
            <person name="Wu Y.Q."/>
            <person name="Zhang X."/>
            <person name="Zou Z."/>
            <person name="Zucker H."/>
            <person name="Briscoe A.D."/>
            <person name="Burmester T."/>
            <person name="Clem R.J."/>
            <person name="Feyereisen R."/>
            <person name="Grimmelikhuijzen C.J.P."/>
            <person name="Hamodrakas S.J."/>
            <person name="Hansson B.S."/>
            <person name="Huguet E."/>
            <person name="Jermiin L.S."/>
            <person name="Lan Q."/>
            <person name="Lehman H.K."/>
            <person name="Lorenzen M."/>
            <person name="Merzendorfer H."/>
            <person name="Michalopoulos I."/>
            <person name="Morton D.B."/>
            <person name="Muthukrishnan S."/>
            <person name="Oakeshott J.G."/>
            <person name="Palmer W."/>
            <person name="Park Y."/>
            <person name="Passarelli A.L."/>
            <person name="Rozas J."/>
            <person name="Schwartz L.M."/>
            <person name="Smith W."/>
            <person name="Southgate A."/>
            <person name="Vilcinskas A."/>
            <person name="Vogt R."/>
            <person name="Wang P."/>
            <person name="Werren J."/>
            <person name="Yu X.Q."/>
            <person name="Zhou J.J."/>
            <person name="Brown S.J."/>
            <person name="Scherer S.E."/>
            <person name="Richards S."/>
            <person name="Blissard G.W."/>
        </authorList>
    </citation>
    <scope>NUCLEOTIDE SEQUENCE</scope>
</reference>
<evidence type="ECO:0000256" key="13">
    <source>
        <dbReference type="SAM" id="Phobius"/>
    </source>
</evidence>
<evidence type="ECO:0000256" key="3">
    <source>
        <dbReference type="ARBA" id="ARBA00022448"/>
    </source>
</evidence>
<evidence type="ECO:0000256" key="1">
    <source>
        <dbReference type="ARBA" id="ARBA00004141"/>
    </source>
</evidence>
<name>A0A921ZQ21_MANSE</name>
<evidence type="ECO:0000256" key="2">
    <source>
        <dbReference type="ARBA" id="ARBA00007193"/>
    </source>
</evidence>
<protein>
    <recommendedName>
        <fullName evidence="16">Sodium channel protein Nach</fullName>
    </recommendedName>
</protein>
<evidence type="ECO:0000256" key="6">
    <source>
        <dbReference type="ARBA" id="ARBA00022989"/>
    </source>
</evidence>
<dbReference type="GO" id="GO:0005886">
    <property type="term" value="C:plasma membrane"/>
    <property type="evidence" value="ECO:0007669"/>
    <property type="project" value="TreeGrafter"/>
</dbReference>
<evidence type="ECO:0000256" key="8">
    <source>
        <dbReference type="ARBA" id="ARBA00023065"/>
    </source>
</evidence>
<feature type="transmembrane region" description="Helical" evidence="13">
    <location>
        <begin position="553"/>
        <end position="585"/>
    </location>
</feature>
<keyword evidence="9 13" id="KW-0472">Membrane</keyword>
<dbReference type="Proteomes" id="UP000791440">
    <property type="component" value="Unassembled WGS sequence"/>
</dbReference>
<evidence type="ECO:0000313" key="15">
    <source>
        <dbReference type="Proteomes" id="UP000791440"/>
    </source>
</evidence>
<evidence type="ECO:0000256" key="9">
    <source>
        <dbReference type="ARBA" id="ARBA00023136"/>
    </source>
</evidence>
<dbReference type="AlphaFoldDB" id="A0A921ZQ21"/>
<keyword evidence="8 12" id="KW-0406">Ion transport</keyword>
<comment type="subcellular location">
    <subcellularLocation>
        <location evidence="1">Membrane</location>
        <topology evidence="1">Multi-pass membrane protein</topology>
    </subcellularLocation>
</comment>
<keyword evidence="6 13" id="KW-1133">Transmembrane helix</keyword>